<name>A0A4U0WGM3_9PEZI</name>
<dbReference type="Pfam" id="PF05199">
    <property type="entry name" value="GMC_oxred_C"/>
    <property type="match status" value="1"/>
</dbReference>
<feature type="domain" description="Glucose-methanol-choline oxidoreductase N-terminal" evidence="4">
    <location>
        <begin position="315"/>
        <end position="329"/>
    </location>
</feature>
<dbReference type="InterPro" id="IPR000172">
    <property type="entry name" value="GMC_OxRdtase_N"/>
</dbReference>
<dbReference type="PANTHER" id="PTHR11552:SF111">
    <property type="entry name" value="GLUCOSE-METHANOL-CHOLINE OXIDOREDUCTASE N-TERMINAL DOMAIN-CONTAINING PROTEIN"/>
    <property type="match status" value="1"/>
</dbReference>
<evidence type="ECO:0000313" key="6">
    <source>
        <dbReference type="Proteomes" id="UP000309340"/>
    </source>
</evidence>
<dbReference type="AlphaFoldDB" id="A0A4U0WGM3"/>
<protein>
    <recommendedName>
        <fullName evidence="4">Glucose-methanol-choline oxidoreductase N-terminal domain-containing protein</fullName>
    </recommendedName>
</protein>
<proteinExistence type="inferred from homology"/>
<evidence type="ECO:0000256" key="2">
    <source>
        <dbReference type="PIRSR" id="PIRSR000137-2"/>
    </source>
</evidence>
<dbReference type="STRING" id="329884.A0A4U0WGM3"/>
<organism evidence="5 6">
    <name type="scientific">Friedmanniomyces simplex</name>
    <dbReference type="NCBI Taxonomy" id="329884"/>
    <lineage>
        <taxon>Eukaryota</taxon>
        <taxon>Fungi</taxon>
        <taxon>Dikarya</taxon>
        <taxon>Ascomycota</taxon>
        <taxon>Pezizomycotina</taxon>
        <taxon>Dothideomycetes</taxon>
        <taxon>Dothideomycetidae</taxon>
        <taxon>Mycosphaerellales</taxon>
        <taxon>Teratosphaeriaceae</taxon>
        <taxon>Friedmanniomyces</taxon>
    </lineage>
</organism>
<feature type="binding site" evidence="2">
    <location>
        <position position="279"/>
    </location>
    <ligand>
        <name>FAD</name>
        <dbReference type="ChEBI" id="CHEBI:57692"/>
    </ligand>
</feature>
<evidence type="ECO:0000256" key="3">
    <source>
        <dbReference type="SAM" id="SignalP"/>
    </source>
</evidence>
<dbReference type="GO" id="GO:0050660">
    <property type="term" value="F:flavin adenine dinucleotide binding"/>
    <property type="evidence" value="ECO:0007669"/>
    <property type="project" value="InterPro"/>
</dbReference>
<feature type="chain" id="PRO_5021017792" description="Glucose-methanol-choline oxidoreductase N-terminal domain-containing protein" evidence="3">
    <location>
        <begin position="20"/>
        <end position="543"/>
    </location>
</feature>
<dbReference type="Proteomes" id="UP000309340">
    <property type="component" value="Unassembled WGS sequence"/>
</dbReference>
<dbReference type="Pfam" id="PF00732">
    <property type="entry name" value="GMC_oxred_N"/>
    <property type="match status" value="1"/>
</dbReference>
<dbReference type="OrthoDB" id="269227at2759"/>
<dbReference type="InterPro" id="IPR007867">
    <property type="entry name" value="GMC_OxRtase_C"/>
</dbReference>
<dbReference type="PROSITE" id="PS00624">
    <property type="entry name" value="GMC_OXRED_2"/>
    <property type="match status" value="1"/>
</dbReference>
<dbReference type="Gene3D" id="3.50.50.60">
    <property type="entry name" value="FAD/NAD(P)-binding domain"/>
    <property type="match status" value="1"/>
</dbReference>
<evidence type="ECO:0000259" key="4">
    <source>
        <dbReference type="PROSITE" id="PS00624"/>
    </source>
</evidence>
<gene>
    <name evidence="5" type="ORF">B0A55_12572</name>
</gene>
<reference evidence="5 6" key="1">
    <citation type="submission" date="2017-03" db="EMBL/GenBank/DDBJ databases">
        <title>Genomes of endolithic fungi from Antarctica.</title>
        <authorList>
            <person name="Coleine C."/>
            <person name="Masonjones S."/>
            <person name="Stajich J.E."/>
        </authorList>
    </citation>
    <scope>NUCLEOTIDE SEQUENCE [LARGE SCALE GENOMIC DNA]</scope>
    <source>
        <strain evidence="5 6">CCFEE 5184</strain>
    </source>
</reference>
<evidence type="ECO:0000313" key="5">
    <source>
        <dbReference type="EMBL" id="TKA61503.1"/>
    </source>
</evidence>
<dbReference type="SUPFAM" id="SSF51905">
    <property type="entry name" value="FAD/NAD(P)-binding domain"/>
    <property type="match status" value="1"/>
</dbReference>
<dbReference type="PIRSF" id="PIRSF000137">
    <property type="entry name" value="Alcohol_oxidase"/>
    <property type="match status" value="1"/>
</dbReference>
<keyword evidence="2" id="KW-0274">FAD</keyword>
<keyword evidence="6" id="KW-1185">Reference proteome</keyword>
<feature type="signal peptide" evidence="3">
    <location>
        <begin position="1"/>
        <end position="19"/>
    </location>
</feature>
<dbReference type="Gene3D" id="3.30.560.10">
    <property type="entry name" value="Glucose Oxidase, domain 3"/>
    <property type="match status" value="1"/>
</dbReference>
<dbReference type="GO" id="GO:0016614">
    <property type="term" value="F:oxidoreductase activity, acting on CH-OH group of donors"/>
    <property type="evidence" value="ECO:0007669"/>
    <property type="project" value="InterPro"/>
</dbReference>
<dbReference type="SUPFAM" id="SSF54373">
    <property type="entry name" value="FAD-linked reductases, C-terminal domain"/>
    <property type="match status" value="1"/>
</dbReference>
<comment type="similarity">
    <text evidence="1">Belongs to the GMC oxidoreductase family.</text>
</comment>
<evidence type="ECO:0000256" key="1">
    <source>
        <dbReference type="ARBA" id="ARBA00010790"/>
    </source>
</evidence>
<dbReference type="PANTHER" id="PTHR11552">
    <property type="entry name" value="GLUCOSE-METHANOL-CHOLINE GMC OXIDOREDUCTASE"/>
    <property type="match status" value="1"/>
</dbReference>
<comment type="cofactor">
    <cofactor evidence="2">
        <name>FAD</name>
        <dbReference type="ChEBI" id="CHEBI:57692"/>
    </cofactor>
</comment>
<accession>A0A4U0WGM3</accession>
<keyword evidence="2" id="KW-0285">Flavoprotein</keyword>
<comment type="caution">
    <text evidence="5">The sequence shown here is derived from an EMBL/GenBank/DDBJ whole genome shotgun (WGS) entry which is preliminary data.</text>
</comment>
<dbReference type="InterPro" id="IPR012132">
    <property type="entry name" value="GMC_OxRdtase"/>
</dbReference>
<sequence>MALEAGILLNFSLFISVNGSPTANDARYGHPGDFHFGPHGHLTGSGADAYHQTDYAVVGGGPAGLVLAEQLSQNPDVSVILLEEGPDGMNEPKINVPAYAPLNIAPVSDQYIWNYTSQPDPNLGGRTPKLQQGQTLGGGTAVNYMGYCRGAPSVFDDWANAGDPELRWDALLGDFEATSHFDASPSDHRQVVNKTVYEHGPIDISCPAVLNGWDPYYFDALKAGLNLPEVDLNDRSALGVILGMETIKSSNRTRSYALPAYGWQMAGRPNVQMLHGALVSHIGFDGKRATNVTYSSVSDNQTYTVSAREIIVSAGAIGSPKLLMLSGVGPKEHLRDLSIPLVQDVPDIGSNLYDHHVSSVEAEVISDVQTIWQLLYNATDTALTEAEYKANSTGPLGNSDTGSFALARIPDTVFEGLNNTHYTSLPADRGQLLYQYSTAAFVAGSANISIVSPFVALVQPEGTGYIRLNSSDFQEPPLNYSNYYGSAADKAAILYGYKRLRAILHSDTLAPVVVREVFPGTNVNRTKISSKRFSRRGEEDTAG</sequence>
<keyword evidence="3" id="KW-0732">Signal</keyword>
<dbReference type="EMBL" id="NAJQ01001212">
    <property type="protein sequence ID" value="TKA61503.1"/>
    <property type="molecule type" value="Genomic_DNA"/>
</dbReference>
<dbReference type="InterPro" id="IPR036188">
    <property type="entry name" value="FAD/NAD-bd_sf"/>
</dbReference>